<dbReference type="InterPro" id="IPR012152">
    <property type="entry name" value="Tyr_Pase_non-rcpt_typ-6/11"/>
</dbReference>
<evidence type="ECO:0000256" key="7">
    <source>
        <dbReference type="ARBA" id="ARBA00022912"/>
    </source>
</evidence>
<gene>
    <name evidence="20" type="primary">LOC100897248</name>
</gene>
<evidence type="ECO:0000256" key="6">
    <source>
        <dbReference type="ARBA" id="ARBA00022801"/>
    </source>
</evidence>
<dbReference type="CDD" id="cd09931">
    <property type="entry name" value="SH2_C-SH2_SHP_like"/>
    <property type="match status" value="1"/>
</dbReference>
<dbReference type="FunFam" id="3.30.505.10:FF:000012">
    <property type="entry name" value="Tyrosine-protein phosphatase non-receptor type"/>
    <property type="match status" value="1"/>
</dbReference>
<dbReference type="InterPro" id="IPR000242">
    <property type="entry name" value="PTP_cat"/>
</dbReference>
<sequence length="637" mass="71762">MASRGHGRWFHPNISGFEAEKILLDQGMDGSFLARPSKSKQGDFTLSVRRNGKVTHIKIRNSGDYYDLYGGENFATLAELVQHYMEKQENLKERNGEIIELKYPLICADPTTERWFHGPLMGKDAERLLLNKGRNGSFLVRESQSKPGDYVLSVRTEDKVTHFIIRCLDGYYDAGGGEKFASLSDLIDFYRRNPMVETSGIVVHLKQPLNASRIQASTIDERVKQLSRENTSGSKAGFWEEFEQIQQQECKHLYSRKEGQKAENKPKNRYKNILPFDDTRVVLKNTAVDNGNGADYINANFIRVDEEGLFDTEPSACKVYIATQGPLANTIGDFWQMVWQEKCRVIVMTTREVERGKPKCCRYWPEERNETVEYSNFKIKNVGESTTGDYTLRELELTDVPTSEFRVIYHFHFTAWPDHGVPGDPGCALNFLEQVNSKQESSGPDAGPIVVHCSAGIGRTGTFIVIDMIVDEIKRRGLACEIDIMKTIRMVRRQRSGMVQTEAQYKFVYLAVQQFIEIMHQRLMAEHKYTVLGRDYTNIKYSAGAPPLSPSVPMTPLYPPASPGIPPPSFDTVTSRPYFDQGVMPPKPVGHIQQKSLPLPPPLTPTASSSGPSTSTLYENVPINPKGFLEGAASSSK</sequence>
<dbReference type="PANTHER" id="PTHR46559">
    <property type="entry name" value="TYROSINE-PROTEIN PHOSPHATASE NON-RECEPTOR TYPE 11"/>
    <property type="match status" value="1"/>
</dbReference>
<keyword evidence="3 11" id="KW-0963">Cytoplasm</keyword>
<evidence type="ECO:0000256" key="15">
    <source>
        <dbReference type="SAM" id="MobiDB-lite"/>
    </source>
</evidence>
<comment type="similarity">
    <text evidence="9">Belongs to the protein-tyrosine phosphatase family. Non-receptor class 4 subfamily.</text>
</comment>
<dbReference type="FunFam" id="3.90.190.10:FF:000045">
    <property type="entry name" value="Tyrosine-protein phosphatase non-receptor type 12"/>
    <property type="match status" value="1"/>
</dbReference>
<keyword evidence="8 14" id="KW-0727">SH2 domain</keyword>
<dbReference type="CDD" id="cd10340">
    <property type="entry name" value="SH2_N-SH2_SHP_like"/>
    <property type="match status" value="1"/>
</dbReference>
<dbReference type="PANTHER" id="PTHR46559:SF3">
    <property type="entry name" value="TYROSINE-PROTEIN PHOSPHATASE NON-RECEPTOR TYPE"/>
    <property type="match status" value="1"/>
</dbReference>
<organism evidence="19 20">
    <name type="scientific">Galendromus occidentalis</name>
    <name type="common">western predatory mite</name>
    <dbReference type="NCBI Taxonomy" id="34638"/>
    <lineage>
        <taxon>Eukaryota</taxon>
        <taxon>Metazoa</taxon>
        <taxon>Ecdysozoa</taxon>
        <taxon>Arthropoda</taxon>
        <taxon>Chelicerata</taxon>
        <taxon>Arachnida</taxon>
        <taxon>Acari</taxon>
        <taxon>Parasitiformes</taxon>
        <taxon>Mesostigmata</taxon>
        <taxon>Gamasina</taxon>
        <taxon>Phytoseioidea</taxon>
        <taxon>Phytoseiidae</taxon>
        <taxon>Typhlodrominae</taxon>
        <taxon>Galendromus</taxon>
    </lineage>
</organism>
<evidence type="ECO:0000256" key="4">
    <source>
        <dbReference type="ARBA" id="ARBA00022553"/>
    </source>
</evidence>
<dbReference type="SMART" id="SM00252">
    <property type="entry name" value="SH2"/>
    <property type="match status" value="2"/>
</dbReference>
<dbReference type="EC" id="3.1.3.48" evidence="11"/>
<feature type="domain" description="SH2" evidence="16">
    <location>
        <begin position="9"/>
        <end position="105"/>
    </location>
</feature>
<evidence type="ECO:0000256" key="1">
    <source>
        <dbReference type="ARBA" id="ARBA00004496"/>
    </source>
</evidence>
<accession>A0AAJ6QSY6</accession>
<dbReference type="SMART" id="SM00404">
    <property type="entry name" value="PTPc_motif"/>
    <property type="match status" value="1"/>
</dbReference>
<dbReference type="InterPro" id="IPR016130">
    <property type="entry name" value="Tyr_Pase_AS"/>
</dbReference>
<feature type="domain" description="Tyrosine-protein phosphatase" evidence="17">
    <location>
        <begin position="238"/>
        <end position="515"/>
    </location>
</feature>
<dbReference type="GO" id="GO:0050839">
    <property type="term" value="F:cell adhesion molecule binding"/>
    <property type="evidence" value="ECO:0007669"/>
    <property type="project" value="TreeGrafter"/>
</dbReference>
<dbReference type="RefSeq" id="XP_003743061.1">
    <property type="nucleotide sequence ID" value="XM_003743013.1"/>
</dbReference>
<dbReference type="GO" id="GO:0004726">
    <property type="term" value="F:non-membrane spanning protein tyrosine phosphatase activity"/>
    <property type="evidence" value="ECO:0007669"/>
    <property type="project" value="TreeGrafter"/>
</dbReference>
<evidence type="ECO:0000256" key="12">
    <source>
        <dbReference type="PIRSR" id="PIRSR000929-1"/>
    </source>
</evidence>
<dbReference type="Pfam" id="PF00102">
    <property type="entry name" value="Y_phosphatase"/>
    <property type="match status" value="1"/>
</dbReference>
<keyword evidence="5" id="KW-0677">Repeat</keyword>
<dbReference type="FunFam" id="3.30.505.10:FF:000018">
    <property type="entry name" value="Tyrosine-protein phosphatase non-receptor type"/>
    <property type="match status" value="1"/>
</dbReference>
<evidence type="ECO:0000256" key="10">
    <source>
        <dbReference type="ARBA" id="ARBA00051722"/>
    </source>
</evidence>
<dbReference type="AlphaFoldDB" id="A0AAJ6QSY6"/>
<proteinExistence type="inferred from homology"/>
<dbReference type="CTD" id="45278"/>
<evidence type="ECO:0000256" key="14">
    <source>
        <dbReference type="PROSITE-ProRule" id="PRU00191"/>
    </source>
</evidence>
<feature type="domain" description="Tyrosine specific protein phosphatases" evidence="18">
    <location>
        <begin position="429"/>
        <end position="506"/>
    </location>
</feature>
<dbReference type="Proteomes" id="UP000694867">
    <property type="component" value="Unplaced"/>
</dbReference>
<evidence type="ECO:0000259" key="18">
    <source>
        <dbReference type="PROSITE" id="PS50056"/>
    </source>
</evidence>
<dbReference type="GO" id="GO:0070374">
    <property type="term" value="P:positive regulation of ERK1 and ERK2 cascade"/>
    <property type="evidence" value="ECO:0007669"/>
    <property type="project" value="TreeGrafter"/>
</dbReference>
<dbReference type="InterPro" id="IPR000980">
    <property type="entry name" value="SH2"/>
</dbReference>
<evidence type="ECO:0000256" key="9">
    <source>
        <dbReference type="ARBA" id="ARBA00034734"/>
    </source>
</evidence>
<dbReference type="Gene3D" id="3.90.190.10">
    <property type="entry name" value="Protein tyrosine phosphatase superfamily"/>
    <property type="match status" value="1"/>
</dbReference>
<dbReference type="PROSITE" id="PS50056">
    <property type="entry name" value="TYR_PHOSPHATASE_2"/>
    <property type="match status" value="1"/>
</dbReference>
<protein>
    <recommendedName>
        <fullName evidence="11">Tyrosine-protein phosphatase non-receptor type</fullName>
        <ecNumber evidence="11">3.1.3.48</ecNumber>
    </recommendedName>
</protein>
<dbReference type="Pfam" id="PF00017">
    <property type="entry name" value="SH2"/>
    <property type="match status" value="2"/>
</dbReference>
<evidence type="ECO:0000256" key="13">
    <source>
        <dbReference type="PIRSR" id="PIRSR000929-2"/>
    </source>
</evidence>
<dbReference type="GeneID" id="100897248"/>
<name>A0AAJ6QSY6_9ACAR</name>
<dbReference type="PROSITE" id="PS50001">
    <property type="entry name" value="SH2"/>
    <property type="match status" value="2"/>
</dbReference>
<dbReference type="SMART" id="SM00194">
    <property type="entry name" value="PTPc"/>
    <property type="match status" value="1"/>
</dbReference>
<evidence type="ECO:0000313" key="19">
    <source>
        <dbReference type="Proteomes" id="UP000694867"/>
    </source>
</evidence>
<evidence type="ECO:0000313" key="20">
    <source>
        <dbReference type="RefSeq" id="XP_003743061.1"/>
    </source>
</evidence>
<evidence type="ECO:0000256" key="2">
    <source>
        <dbReference type="ARBA" id="ARBA00010750"/>
    </source>
</evidence>
<dbReference type="InterPro" id="IPR029021">
    <property type="entry name" value="Prot-tyrosine_phosphatase-like"/>
</dbReference>
<feature type="binding site" evidence="13">
    <location>
        <position position="500"/>
    </location>
    <ligand>
        <name>substrate</name>
    </ligand>
</feature>
<dbReference type="GO" id="GO:0005737">
    <property type="term" value="C:cytoplasm"/>
    <property type="evidence" value="ECO:0007669"/>
    <property type="project" value="UniProtKB-SubCell"/>
</dbReference>
<dbReference type="GO" id="GO:0030971">
    <property type="term" value="F:receptor tyrosine kinase binding"/>
    <property type="evidence" value="ECO:0007669"/>
    <property type="project" value="TreeGrafter"/>
</dbReference>
<keyword evidence="6 11" id="KW-0378">Hydrolase</keyword>
<keyword evidence="7 11" id="KW-0904">Protein phosphatase</keyword>
<comment type="similarity">
    <text evidence="2 11">Belongs to the protein-tyrosine phosphatase family. Non-receptor class 2 subfamily.</text>
</comment>
<keyword evidence="4" id="KW-0597">Phosphoprotein</keyword>
<dbReference type="InterPro" id="IPR036860">
    <property type="entry name" value="SH2_dom_sf"/>
</dbReference>
<comment type="subcellular location">
    <subcellularLocation>
        <location evidence="1 11">Cytoplasm</location>
    </subcellularLocation>
</comment>
<dbReference type="Gene3D" id="3.30.505.10">
    <property type="entry name" value="SH2 domain"/>
    <property type="match status" value="2"/>
</dbReference>
<reference evidence="20" key="1">
    <citation type="submission" date="2025-08" db="UniProtKB">
        <authorList>
            <consortium name="RefSeq"/>
        </authorList>
    </citation>
    <scope>IDENTIFICATION</scope>
</reference>
<dbReference type="InterPro" id="IPR003595">
    <property type="entry name" value="Tyr_Pase_cat"/>
</dbReference>
<feature type="active site" description="Phosphocysteine intermediate" evidence="12">
    <location>
        <position position="453"/>
    </location>
</feature>
<dbReference type="PRINTS" id="PR00700">
    <property type="entry name" value="PRTYPHPHTASE"/>
</dbReference>
<feature type="domain" description="SH2" evidence="16">
    <location>
        <begin position="115"/>
        <end position="209"/>
    </location>
</feature>
<keyword evidence="19" id="KW-1185">Reference proteome</keyword>
<evidence type="ECO:0000256" key="11">
    <source>
        <dbReference type="PIRNR" id="PIRNR000929"/>
    </source>
</evidence>
<dbReference type="KEGG" id="goe:100897248"/>
<evidence type="ECO:0000259" key="16">
    <source>
        <dbReference type="PROSITE" id="PS50001"/>
    </source>
</evidence>
<feature type="compositionally biased region" description="Low complexity" evidence="15">
    <location>
        <begin position="605"/>
        <end position="617"/>
    </location>
</feature>
<evidence type="ECO:0000256" key="5">
    <source>
        <dbReference type="ARBA" id="ARBA00022737"/>
    </source>
</evidence>
<dbReference type="SUPFAM" id="SSF55550">
    <property type="entry name" value="SH2 domain"/>
    <property type="match status" value="2"/>
</dbReference>
<evidence type="ECO:0000256" key="3">
    <source>
        <dbReference type="ARBA" id="ARBA00022490"/>
    </source>
</evidence>
<feature type="binding site" evidence="13">
    <location>
        <position position="418"/>
    </location>
    <ligand>
        <name>substrate</name>
    </ligand>
</feature>
<dbReference type="SUPFAM" id="SSF52799">
    <property type="entry name" value="(Phosphotyrosine protein) phosphatases II"/>
    <property type="match status" value="1"/>
</dbReference>
<dbReference type="PIRSF" id="PIRSF000929">
    <property type="entry name" value="Tyr-Ptase_nr_6"/>
    <property type="match status" value="1"/>
</dbReference>
<dbReference type="InterPro" id="IPR000387">
    <property type="entry name" value="Tyr_Pase_dom"/>
</dbReference>
<evidence type="ECO:0000256" key="8">
    <source>
        <dbReference type="ARBA" id="ARBA00022999"/>
    </source>
</evidence>
<feature type="region of interest" description="Disordered" evidence="15">
    <location>
        <begin position="584"/>
        <end position="637"/>
    </location>
</feature>
<dbReference type="PROSITE" id="PS50055">
    <property type="entry name" value="TYR_PHOSPHATASE_PTP"/>
    <property type="match status" value="1"/>
</dbReference>
<comment type="catalytic activity">
    <reaction evidence="10 11">
        <text>O-phospho-L-tyrosyl-[protein] + H2O = L-tyrosyl-[protein] + phosphate</text>
        <dbReference type="Rhea" id="RHEA:10684"/>
        <dbReference type="Rhea" id="RHEA-COMP:10136"/>
        <dbReference type="Rhea" id="RHEA-COMP:20101"/>
        <dbReference type="ChEBI" id="CHEBI:15377"/>
        <dbReference type="ChEBI" id="CHEBI:43474"/>
        <dbReference type="ChEBI" id="CHEBI:46858"/>
        <dbReference type="ChEBI" id="CHEBI:61978"/>
        <dbReference type="EC" id="3.1.3.48"/>
    </reaction>
</comment>
<dbReference type="PRINTS" id="PR00401">
    <property type="entry name" value="SH2DOMAIN"/>
</dbReference>
<dbReference type="PROSITE" id="PS00383">
    <property type="entry name" value="TYR_PHOSPHATASE_1"/>
    <property type="match status" value="1"/>
</dbReference>
<dbReference type="GO" id="GO:0048666">
    <property type="term" value="P:neuron development"/>
    <property type="evidence" value="ECO:0007669"/>
    <property type="project" value="UniProtKB-ARBA"/>
</dbReference>
<evidence type="ECO:0000259" key="17">
    <source>
        <dbReference type="PROSITE" id="PS50055"/>
    </source>
</evidence>